<evidence type="ECO:0000313" key="14">
    <source>
        <dbReference type="Proteomes" id="UP000469215"/>
    </source>
</evidence>
<dbReference type="InterPro" id="IPR046826">
    <property type="entry name" value="PDH_N"/>
</dbReference>
<dbReference type="PANTHER" id="PTHR21363">
    <property type="entry name" value="PREPHENATE DEHYDROGENASE"/>
    <property type="match status" value="1"/>
</dbReference>
<keyword evidence="6 13" id="KW-0560">Oxidoreductase</keyword>
<evidence type="ECO:0000256" key="3">
    <source>
        <dbReference type="ARBA" id="ARBA00012068"/>
    </source>
</evidence>
<evidence type="ECO:0000259" key="11">
    <source>
        <dbReference type="PROSITE" id="PS51176"/>
    </source>
</evidence>
<sequence>MRVHIIGAGLLGTSLGLALTRRGHAVTLDDASPTVRRLAADMGAGRADDPEAPDVVVVATPPDVAGETIVGALRRWPRATVTDVASVKGAILERVRAAATGPELDRYIGCHPMAGREKSGAAAARADLFAARPWVICSDADTPPERLDEVIALARDAGGSVVHLDPDFHDSSVARVSHAPQVLATLLAARLRAMPAEGIALAGQGLRDTTRIAASDPGLWTQILAGNAAEVRAVLAEVRADLDEVIAALGLGPGALAVIAGALTAGNEGHERIPGKHGAAPTKYADVTVFLDDRPGTLARLFADIGELGINVEDIRMEHATGIKLGSVEVAVLPAAQAALEEGLAERGWWIPAAALSEEPAREPRRAGGAGAQPADADSAPQPQQAQHAAQHAGEGAP</sequence>
<dbReference type="SUPFAM" id="SSF48179">
    <property type="entry name" value="6-phosphogluconate dehydrogenase C-terminal domain-like"/>
    <property type="match status" value="1"/>
</dbReference>
<gene>
    <name evidence="13" type="ORF">GSY69_06390</name>
</gene>
<dbReference type="SUPFAM" id="SSF51735">
    <property type="entry name" value="NAD(P)-binding Rossmann-fold domains"/>
    <property type="match status" value="1"/>
</dbReference>
<dbReference type="RefSeq" id="WP_160953038.1">
    <property type="nucleotide sequence ID" value="NZ_WWEQ01000020.1"/>
</dbReference>
<dbReference type="Gene3D" id="1.10.3660.10">
    <property type="entry name" value="6-phosphogluconate dehydrogenase C-terminal like domain"/>
    <property type="match status" value="1"/>
</dbReference>
<evidence type="ECO:0000256" key="7">
    <source>
        <dbReference type="ARBA" id="ARBA00023027"/>
    </source>
</evidence>
<dbReference type="PROSITE" id="PS51176">
    <property type="entry name" value="PDH_ADH"/>
    <property type="match status" value="1"/>
</dbReference>
<protein>
    <recommendedName>
        <fullName evidence="4">Prephenate dehydrogenase</fullName>
        <ecNumber evidence="3">1.3.1.12</ecNumber>
    </recommendedName>
</protein>
<comment type="pathway">
    <text evidence="1">Amino-acid biosynthesis; L-tyrosine biosynthesis; (4-hydroxyphenyl)pyruvate from prephenate (NAD(+) route): step 1/1.</text>
</comment>
<dbReference type="InterPro" id="IPR046825">
    <property type="entry name" value="PDH_C"/>
</dbReference>
<evidence type="ECO:0000256" key="5">
    <source>
        <dbReference type="ARBA" id="ARBA00022498"/>
    </source>
</evidence>
<evidence type="ECO:0000256" key="2">
    <source>
        <dbReference type="ARBA" id="ARBA00007964"/>
    </source>
</evidence>
<evidence type="ECO:0000313" key="13">
    <source>
        <dbReference type="EMBL" id="MYM19609.1"/>
    </source>
</evidence>
<evidence type="ECO:0000256" key="4">
    <source>
        <dbReference type="ARBA" id="ARBA00016891"/>
    </source>
</evidence>
<accession>A0A6N9H6M2</accession>
<dbReference type="Gene3D" id="3.40.50.720">
    <property type="entry name" value="NAD(P)-binding Rossmann-like Domain"/>
    <property type="match status" value="1"/>
</dbReference>
<name>A0A6N9H6M2_9MICO</name>
<dbReference type="GO" id="GO:0006571">
    <property type="term" value="P:tyrosine biosynthetic process"/>
    <property type="evidence" value="ECO:0007669"/>
    <property type="project" value="UniProtKB-UniPathway"/>
</dbReference>
<keyword evidence="7" id="KW-0520">NAD</keyword>
<dbReference type="InterPro" id="IPR050812">
    <property type="entry name" value="Preph/Arog_dehydrog"/>
</dbReference>
<comment type="caution">
    <text evidence="13">The sequence shown here is derived from an EMBL/GenBank/DDBJ whole genome shotgun (WGS) entry which is preliminary data.</text>
</comment>
<evidence type="ECO:0000259" key="12">
    <source>
        <dbReference type="PROSITE" id="PS51671"/>
    </source>
</evidence>
<keyword evidence="8" id="KW-0028">Amino-acid biosynthesis</keyword>
<keyword evidence="5" id="KW-0827">Tyrosine biosynthesis</keyword>
<dbReference type="UniPathway" id="UPA00122">
    <property type="reaction ID" value="UER00961"/>
</dbReference>
<feature type="region of interest" description="Disordered" evidence="10">
    <location>
        <begin position="356"/>
        <end position="398"/>
    </location>
</feature>
<evidence type="ECO:0000256" key="1">
    <source>
        <dbReference type="ARBA" id="ARBA00005067"/>
    </source>
</evidence>
<dbReference type="Pfam" id="PF20463">
    <property type="entry name" value="PDH_C"/>
    <property type="match status" value="1"/>
</dbReference>
<reference evidence="13 14" key="1">
    <citation type="submission" date="2020-01" db="EMBL/GenBank/DDBJ databases">
        <authorList>
            <person name="Deng T."/>
        </authorList>
    </citation>
    <scope>NUCLEOTIDE SEQUENCE [LARGE SCALE GENOMIC DNA]</scope>
    <source>
        <strain evidence="13 14">5221</strain>
    </source>
</reference>
<dbReference type="AlphaFoldDB" id="A0A6N9H6M2"/>
<proteinExistence type="inferred from homology"/>
<dbReference type="Proteomes" id="UP000469215">
    <property type="component" value="Unassembled WGS sequence"/>
</dbReference>
<dbReference type="GO" id="GO:0008977">
    <property type="term" value="F:prephenate dehydrogenase (NAD+) activity"/>
    <property type="evidence" value="ECO:0007669"/>
    <property type="project" value="UniProtKB-EC"/>
</dbReference>
<dbReference type="Pfam" id="PF02153">
    <property type="entry name" value="PDH_N"/>
    <property type="match status" value="1"/>
</dbReference>
<dbReference type="NCBIfam" id="NF005111">
    <property type="entry name" value="PRK06545.2-3"/>
    <property type="match status" value="1"/>
</dbReference>
<feature type="compositionally biased region" description="Low complexity" evidence="10">
    <location>
        <begin position="372"/>
        <end position="398"/>
    </location>
</feature>
<feature type="domain" description="Prephenate/arogenate dehydrogenase" evidence="11">
    <location>
        <begin position="1"/>
        <end position="280"/>
    </location>
</feature>
<dbReference type="NCBIfam" id="NF005112">
    <property type="entry name" value="PRK06545.2-4"/>
    <property type="match status" value="1"/>
</dbReference>
<dbReference type="InterPro" id="IPR003099">
    <property type="entry name" value="Prephen_DH"/>
</dbReference>
<dbReference type="InterPro" id="IPR045865">
    <property type="entry name" value="ACT-like_dom_sf"/>
</dbReference>
<organism evidence="13 14">
    <name type="scientific">Brevibacterium rongguiense</name>
    <dbReference type="NCBI Taxonomy" id="2695267"/>
    <lineage>
        <taxon>Bacteria</taxon>
        <taxon>Bacillati</taxon>
        <taxon>Actinomycetota</taxon>
        <taxon>Actinomycetes</taxon>
        <taxon>Micrococcales</taxon>
        <taxon>Brevibacteriaceae</taxon>
        <taxon>Brevibacterium</taxon>
    </lineage>
</organism>
<dbReference type="SUPFAM" id="SSF55021">
    <property type="entry name" value="ACT-like"/>
    <property type="match status" value="1"/>
</dbReference>
<dbReference type="PANTHER" id="PTHR21363:SF0">
    <property type="entry name" value="PREPHENATE DEHYDROGENASE [NADP(+)]"/>
    <property type="match status" value="1"/>
</dbReference>
<dbReference type="GO" id="GO:0070403">
    <property type="term" value="F:NAD+ binding"/>
    <property type="evidence" value="ECO:0007669"/>
    <property type="project" value="InterPro"/>
</dbReference>
<dbReference type="InterPro" id="IPR008927">
    <property type="entry name" value="6-PGluconate_DH-like_C_sf"/>
</dbReference>
<dbReference type="EMBL" id="WWEQ01000020">
    <property type="protein sequence ID" value="MYM19609.1"/>
    <property type="molecule type" value="Genomic_DNA"/>
</dbReference>
<keyword evidence="14" id="KW-1185">Reference proteome</keyword>
<feature type="domain" description="ACT" evidence="12">
    <location>
        <begin position="286"/>
        <end position="365"/>
    </location>
</feature>
<keyword evidence="8" id="KW-0057">Aromatic amino acid biosynthesis</keyword>
<comment type="similarity">
    <text evidence="2">Belongs to the prephenate/arogenate dehydrogenase family.</text>
</comment>
<evidence type="ECO:0000256" key="6">
    <source>
        <dbReference type="ARBA" id="ARBA00023002"/>
    </source>
</evidence>
<evidence type="ECO:0000256" key="8">
    <source>
        <dbReference type="ARBA" id="ARBA00023141"/>
    </source>
</evidence>
<dbReference type="GO" id="GO:0004665">
    <property type="term" value="F:prephenate dehydrogenase (NADP+) activity"/>
    <property type="evidence" value="ECO:0007669"/>
    <property type="project" value="InterPro"/>
</dbReference>
<dbReference type="InterPro" id="IPR036291">
    <property type="entry name" value="NAD(P)-bd_dom_sf"/>
</dbReference>
<evidence type="ECO:0000256" key="10">
    <source>
        <dbReference type="SAM" id="MobiDB-lite"/>
    </source>
</evidence>
<comment type="catalytic activity">
    <reaction evidence="9">
        <text>prephenate + NAD(+) = 3-(4-hydroxyphenyl)pyruvate + CO2 + NADH</text>
        <dbReference type="Rhea" id="RHEA:13869"/>
        <dbReference type="ChEBI" id="CHEBI:16526"/>
        <dbReference type="ChEBI" id="CHEBI:29934"/>
        <dbReference type="ChEBI" id="CHEBI:36242"/>
        <dbReference type="ChEBI" id="CHEBI:57540"/>
        <dbReference type="ChEBI" id="CHEBI:57945"/>
        <dbReference type="EC" id="1.3.1.12"/>
    </reaction>
</comment>
<dbReference type="Gene3D" id="3.30.70.260">
    <property type="match status" value="1"/>
</dbReference>
<dbReference type="InterPro" id="IPR002912">
    <property type="entry name" value="ACT_dom"/>
</dbReference>
<dbReference type="PROSITE" id="PS51671">
    <property type="entry name" value="ACT"/>
    <property type="match status" value="1"/>
</dbReference>
<evidence type="ECO:0000256" key="9">
    <source>
        <dbReference type="ARBA" id="ARBA00049260"/>
    </source>
</evidence>
<dbReference type="EC" id="1.3.1.12" evidence="3"/>